<name>A0A0A9HPC7_ARUDO</name>
<reference evidence="1" key="2">
    <citation type="journal article" date="2015" name="Data Brief">
        <title>Shoot transcriptome of the giant reed, Arundo donax.</title>
        <authorList>
            <person name="Barrero R.A."/>
            <person name="Guerrero F.D."/>
            <person name="Moolhuijzen P."/>
            <person name="Goolsby J.A."/>
            <person name="Tidwell J."/>
            <person name="Bellgard S.E."/>
            <person name="Bellgard M.I."/>
        </authorList>
    </citation>
    <scope>NUCLEOTIDE SEQUENCE</scope>
    <source>
        <tissue evidence="1">Shoot tissue taken approximately 20 cm above the soil surface</tissue>
    </source>
</reference>
<proteinExistence type="predicted"/>
<accession>A0A0A9HPC7</accession>
<sequence>MSILIACIASCIINPLQIKLIVRSSIRLRSSSNSTSGGCSFSS</sequence>
<reference evidence="1" key="1">
    <citation type="submission" date="2014-09" db="EMBL/GenBank/DDBJ databases">
        <authorList>
            <person name="Magalhaes I.L.F."/>
            <person name="Oliveira U."/>
            <person name="Santos F.R."/>
            <person name="Vidigal T.H.D.A."/>
            <person name="Brescovit A.D."/>
            <person name="Santos A.J."/>
        </authorList>
    </citation>
    <scope>NUCLEOTIDE SEQUENCE</scope>
    <source>
        <tissue evidence="1">Shoot tissue taken approximately 20 cm above the soil surface</tissue>
    </source>
</reference>
<evidence type="ECO:0000313" key="1">
    <source>
        <dbReference type="EMBL" id="JAE38572.1"/>
    </source>
</evidence>
<dbReference type="EMBL" id="GBRH01159324">
    <property type="protein sequence ID" value="JAE38572.1"/>
    <property type="molecule type" value="Transcribed_RNA"/>
</dbReference>
<protein>
    <submittedName>
        <fullName evidence="1">Uncharacterized protein</fullName>
    </submittedName>
</protein>
<organism evidence="1">
    <name type="scientific">Arundo donax</name>
    <name type="common">Giant reed</name>
    <name type="synonym">Donax arundinaceus</name>
    <dbReference type="NCBI Taxonomy" id="35708"/>
    <lineage>
        <taxon>Eukaryota</taxon>
        <taxon>Viridiplantae</taxon>
        <taxon>Streptophyta</taxon>
        <taxon>Embryophyta</taxon>
        <taxon>Tracheophyta</taxon>
        <taxon>Spermatophyta</taxon>
        <taxon>Magnoliopsida</taxon>
        <taxon>Liliopsida</taxon>
        <taxon>Poales</taxon>
        <taxon>Poaceae</taxon>
        <taxon>PACMAD clade</taxon>
        <taxon>Arundinoideae</taxon>
        <taxon>Arundineae</taxon>
        <taxon>Arundo</taxon>
    </lineage>
</organism>
<dbReference type="AlphaFoldDB" id="A0A0A9HPC7"/>